<dbReference type="Gene3D" id="1.10.1300.10">
    <property type="entry name" value="3'5'-cyclic nucleotide phosphodiesterase, catalytic domain"/>
    <property type="match status" value="1"/>
</dbReference>
<proteinExistence type="predicted"/>
<dbReference type="PROSITE" id="PS51845">
    <property type="entry name" value="PDEASE_I_2"/>
    <property type="match status" value="1"/>
</dbReference>
<dbReference type="InterPro" id="IPR002073">
    <property type="entry name" value="PDEase_catalytic_dom"/>
</dbReference>
<feature type="compositionally biased region" description="Basic and acidic residues" evidence="1">
    <location>
        <begin position="78"/>
        <end position="98"/>
    </location>
</feature>
<feature type="region of interest" description="Disordered" evidence="1">
    <location>
        <begin position="49"/>
        <end position="112"/>
    </location>
</feature>
<keyword evidence="2" id="KW-0732">Signal</keyword>
<protein>
    <recommendedName>
        <fullName evidence="3">PDEase domain-containing protein</fullName>
    </recommendedName>
</protein>
<sequence length="112" mass="12862">QVGFFTVIVLPLYQAWAKAFPSCSALLEQVQDNLSAWREMLPGSKPEVRLRVSQEGRRRMSIDMGRHRRRFGGEGGDDGDKAVRDSSSQRRMFERQREQLAQLAQHSSRKIS</sequence>
<evidence type="ECO:0000256" key="1">
    <source>
        <dbReference type="SAM" id="MobiDB-lite"/>
    </source>
</evidence>
<evidence type="ECO:0000313" key="4">
    <source>
        <dbReference type="EMBL" id="JAC66309.1"/>
    </source>
</evidence>
<feature type="chain" id="PRO_5001605622" description="PDEase domain-containing protein" evidence="2">
    <location>
        <begin position="18"/>
        <end position="112"/>
    </location>
</feature>
<reference evidence="4" key="1">
    <citation type="submission" date="2014-05" db="EMBL/GenBank/DDBJ databases">
        <title>The transcriptome of the halophilic microalga Tetraselmis sp. GSL018 isolated from the Great Salt Lake, Utah.</title>
        <authorList>
            <person name="Jinkerson R.E."/>
            <person name="D'Adamo S."/>
            <person name="Posewitz M.C."/>
        </authorList>
    </citation>
    <scope>NUCLEOTIDE SEQUENCE</scope>
    <source>
        <strain evidence="4">GSL018</strain>
    </source>
</reference>
<evidence type="ECO:0000256" key="2">
    <source>
        <dbReference type="SAM" id="SignalP"/>
    </source>
</evidence>
<gene>
    <name evidence="4" type="ORF">TSPGSL018_13997</name>
</gene>
<organism evidence="4">
    <name type="scientific">Tetraselmis sp. GSL018</name>
    <dbReference type="NCBI Taxonomy" id="582737"/>
    <lineage>
        <taxon>Eukaryota</taxon>
        <taxon>Viridiplantae</taxon>
        <taxon>Chlorophyta</taxon>
        <taxon>core chlorophytes</taxon>
        <taxon>Chlorodendrophyceae</taxon>
        <taxon>Chlorodendrales</taxon>
        <taxon>Chlorodendraceae</taxon>
        <taxon>Tetraselmis</taxon>
    </lineage>
</organism>
<feature type="signal peptide" evidence="2">
    <location>
        <begin position="1"/>
        <end position="17"/>
    </location>
</feature>
<accession>A0A061R6B9</accession>
<dbReference type="InterPro" id="IPR036971">
    <property type="entry name" value="PDEase_catalytic_dom_sf"/>
</dbReference>
<dbReference type="GO" id="GO:0007165">
    <property type="term" value="P:signal transduction"/>
    <property type="evidence" value="ECO:0007669"/>
    <property type="project" value="InterPro"/>
</dbReference>
<dbReference type="AlphaFoldDB" id="A0A061R6B9"/>
<feature type="domain" description="PDEase" evidence="3">
    <location>
        <begin position="1"/>
        <end position="44"/>
    </location>
</feature>
<feature type="non-terminal residue" evidence="4">
    <location>
        <position position="1"/>
    </location>
</feature>
<dbReference type="EMBL" id="GBEZ01020358">
    <property type="protein sequence ID" value="JAC66309.1"/>
    <property type="molecule type" value="Transcribed_RNA"/>
</dbReference>
<name>A0A061R6B9_9CHLO</name>
<evidence type="ECO:0000259" key="3">
    <source>
        <dbReference type="PROSITE" id="PS51845"/>
    </source>
</evidence>
<dbReference type="SUPFAM" id="SSF109604">
    <property type="entry name" value="HD-domain/PDEase-like"/>
    <property type="match status" value="1"/>
</dbReference>
<feature type="compositionally biased region" description="Basic and acidic residues" evidence="1">
    <location>
        <begin position="49"/>
        <end position="65"/>
    </location>
</feature>
<dbReference type="GO" id="GO:0004114">
    <property type="term" value="F:3',5'-cyclic-nucleotide phosphodiesterase activity"/>
    <property type="evidence" value="ECO:0007669"/>
    <property type="project" value="InterPro"/>
</dbReference>